<dbReference type="InterPro" id="IPR039143">
    <property type="entry name" value="GNPNAT1-like"/>
</dbReference>
<comment type="caution">
    <text evidence="10">The sequence shown here is derived from an EMBL/GenBank/DDBJ whole genome shotgun (WGS) entry which is preliminary data.</text>
</comment>
<protein>
    <recommendedName>
        <fullName evidence="8">Glucosamine 6-phosphate N-acetyltransferase</fullName>
        <ecNumber evidence="8">2.3.1.4</ecNumber>
    </recommendedName>
</protein>
<evidence type="ECO:0000259" key="9">
    <source>
        <dbReference type="PROSITE" id="PS51186"/>
    </source>
</evidence>
<dbReference type="PANTHER" id="PTHR13355:SF11">
    <property type="entry name" value="GLUCOSAMINE 6-PHOSPHATE N-ACETYLTRANSFERASE"/>
    <property type="match status" value="1"/>
</dbReference>
<sequence length="172" mass="18967">MDEGLFSSSLLSPQVAQALPAGYTARALCKSDYDKGFLDCLRVLTTVGDISREAFEAQYNRMKKREGYYIVIIENDKGKVAATGALIVEHKFIHNLSAVGHIEDIAVAKEEQGNKLGRLLIQSLDHIAQGAGCYKTILDCSEGNMGFYIKCGYRFAGLEMAHYFNDSKSKAQ</sequence>
<organism evidence="10 11">
    <name type="scientific">Ophiocordyceps australis</name>
    <dbReference type="NCBI Taxonomy" id="1399860"/>
    <lineage>
        <taxon>Eukaryota</taxon>
        <taxon>Fungi</taxon>
        <taxon>Dikarya</taxon>
        <taxon>Ascomycota</taxon>
        <taxon>Pezizomycotina</taxon>
        <taxon>Sordariomycetes</taxon>
        <taxon>Hypocreomycetidae</taxon>
        <taxon>Hypocreales</taxon>
        <taxon>Ophiocordycipitaceae</taxon>
        <taxon>Ophiocordyceps</taxon>
    </lineage>
</organism>
<keyword evidence="11" id="KW-1185">Reference proteome</keyword>
<dbReference type="UniPathway" id="UPA00113">
    <property type="reaction ID" value="UER00529"/>
</dbReference>
<evidence type="ECO:0000256" key="5">
    <source>
        <dbReference type="ARBA" id="ARBA00022824"/>
    </source>
</evidence>
<proteinExistence type="inferred from homology"/>
<name>A0A2C5ZQH8_9HYPO</name>
<keyword evidence="5" id="KW-0256">Endoplasmic reticulum</keyword>
<comment type="subcellular location">
    <subcellularLocation>
        <location evidence="1">Endomembrane system</location>
        <topology evidence="1">Peripheral membrane protein</topology>
    </subcellularLocation>
    <subcellularLocation>
        <location evidence="2">Endoplasmic reticulum membrane</location>
    </subcellularLocation>
</comment>
<keyword evidence="6" id="KW-0472">Membrane</keyword>
<evidence type="ECO:0000256" key="3">
    <source>
        <dbReference type="ARBA" id="ARBA00011738"/>
    </source>
</evidence>
<gene>
    <name evidence="10" type="ORF">CDD82_457</name>
</gene>
<evidence type="ECO:0000313" key="11">
    <source>
        <dbReference type="Proteomes" id="UP000224854"/>
    </source>
</evidence>
<evidence type="ECO:0000256" key="7">
    <source>
        <dbReference type="ARBA" id="ARBA00023315"/>
    </source>
</evidence>
<evidence type="ECO:0000256" key="1">
    <source>
        <dbReference type="ARBA" id="ARBA00004184"/>
    </source>
</evidence>
<reference evidence="10 11" key="1">
    <citation type="submission" date="2017-06" db="EMBL/GenBank/DDBJ databases">
        <title>Ant-infecting Ophiocordyceps genomes reveal a high diversity of potential behavioral manipulation genes and a possible major role for enterotoxins.</title>
        <authorList>
            <person name="De Bekker C."/>
            <person name="Evans H.C."/>
            <person name="Brachmann A."/>
            <person name="Hughes D.P."/>
        </authorList>
    </citation>
    <scope>NUCLEOTIDE SEQUENCE [LARGE SCALE GENOMIC DNA]</scope>
    <source>
        <strain evidence="10 11">1348a</strain>
    </source>
</reference>
<dbReference type="GO" id="GO:0004343">
    <property type="term" value="F:glucosamine 6-phosphate N-acetyltransferase activity"/>
    <property type="evidence" value="ECO:0007669"/>
    <property type="project" value="UniProtKB-UniRule"/>
</dbReference>
<dbReference type="AlphaFoldDB" id="A0A2C5ZQH8"/>
<dbReference type="GO" id="GO:0005789">
    <property type="term" value="C:endoplasmic reticulum membrane"/>
    <property type="evidence" value="ECO:0007669"/>
    <property type="project" value="UniProtKB-SubCell"/>
</dbReference>
<dbReference type="InterPro" id="IPR000182">
    <property type="entry name" value="GNAT_dom"/>
</dbReference>
<dbReference type="Pfam" id="PF00583">
    <property type="entry name" value="Acetyltransf_1"/>
    <property type="match status" value="1"/>
</dbReference>
<keyword evidence="4 8" id="KW-0808">Transferase</keyword>
<evidence type="ECO:0000313" key="10">
    <source>
        <dbReference type="EMBL" id="PHH81571.1"/>
    </source>
</evidence>
<feature type="domain" description="N-acetyltransferase" evidence="9">
    <location>
        <begin position="23"/>
        <end position="172"/>
    </location>
</feature>
<dbReference type="EC" id="2.3.1.4" evidence="8"/>
<dbReference type="OrthoDB" id="10039976at2759"/>
<comment type="subunit">
    <text evidence="3">Homodimer.</text>
</comment>
<comment type="catalytic activity">
    <reaction evidence="8">
        <text>D-glucosamine 6-phosphate + acetyl-CoA = N-acetyl-D-glucosamine 6-phosphate + CoA + H(+)</text>
        <dbReference type="Rhea" id="RHEA:10292"/>
        <dbReference type="ChEBI" id="CHEBI:15378"/>
        <dbReference type="ChEBI" id="CHEBI:57287"/>
        <dbReference type="ChEBI" id="CHEBI:57288"/>
        <dbReference type="ChEBI" id="CHEBI:57513"/>
        <dbReference type="ChEBI" id="CHEBI:58725"/>
        <dbReference type="EC" id="2.3.1.4"/>
    </reaction>
</comment>
<dbReference type="InterPro" id="IPR016181">
    <property type="entry name" value="Acyl_CoA_acyltransferase"/>
</dbReference>
<dbReference type="Gene3D" id="3.40.630.30">
    <property type="match status" value="1"/>
</dbReference>
<evidence type="ECO:0000256" key="8">
    <source>
        <dbReference type="RuleBase" id="RU365086"/>
    </source>
</evidence>
<evidence type="ECO:0000256" key="6">
    <source>
        <dbReference type="ARBA" id="ARBA00023136"/>
    </source>
</evidence>
<dbReference type="Proteomes" id="UP000224854">
    <property type="component" value="Unassembled WGS sequence"/>
</dbReference>
<dbReference type="CDD" id="cd04301">
    <property type="entry name" value="NAT_SF"/>
    <property type="match status" value="1"/>
</dbReference>
<accession>A0A2C5ZQH8</accession>
<dbReference type="PANTHER" id="PTHR13355">
    <property type="entry name" value="GLUCOSAMINE 6-PHOSPHATE N-ACETYLTRANSFERASE"/>
    <property type="match status" value="1"/>
</dbReference>
<comment type="similarity">
    <text evidence="8">Belongs to the acetyltransferase family. GNA1 subfamily.</text>
</comment>
<dbReference type="FunFam" id="3.40.630.30:FF:000048">
    <property type="entry name" value="Glucosamine 6-phosphate N-acetyltransferase"/>
    <property type="match status" value="1"/>
</dbReference>
<dbReference type="GO" id="GO:0006048">
    <property type="term" value="P:UDP-N-acetylglucosamine biosynthetic process"/>
    <property type="evidence" value="ECO:0007669"/>
    <property type="project" value="UniProtKB-UniRule"/>
</dbReference>
<dbReference type="EMBL" id="NJEU01000110">
    <property type="protein sequence ID" value="PHH81571.1"/>
    <property type="molecule type" value="Genomic_DNA"/>
</dbReference>
<dbReference type="PROSITE" id="PS51186">
    <property type="entry name" value="GNAT"/>
    <property type="match status" value="1"/>
</dbReference>
<dbReference type="SUPFAM" id="SSF55729">
    <property type="entry name" value="Acyl-CoA N-acyltransferases (Nat)"/>
    <property type="match status" value="1"/>
</dbReference>
<comment type="pathway">
    <text evidence="8">Nucleotide-sugar biosynthesis; UDP-N-acetyl-alpha-D-glucosamine biosynthesis; N-acetyl-alpha-D-glucosamine 1-phosphate from alpha-D-glucosamine 6-phosphate (route I): step 1/2.</text>
</comment>
<keyword evidence="7 8" id="KW-0012">Acyltransferase</keyword>
<evidence type="ECO:0000256" key="4">
    <source>
        <dbReference type="ARBA" id="ARBA00022679"/>
    </source>
</evidence>
<evidence type="ECO:0000256" key="2">
    <source>
        <dbReference type="ARBA" id="ARBA00004586"/>
    </source>
</evidence>